<dbReference type="AlphaFoldDB" id="S7VEU0"/>
<dbReference type="InterPro" id="IPR001453">
    <property type="entry name" value="MoaB/Mog_dom"/>
</dbReference>
<comment type="caution">
    <text evidence="3">The sequence shown here is derived from an EMBL/GenBank/DDBJ whole genome shotgun (WGS) entry which is preliminary data.</text>
</comment>
<dbReference type="SUPFAM" id="SSF142433">
    <property type="entry name" value="CinA-like"/>
    <property type="match status" value="1"/>
</dbReference>
<gene>
    <name evidence="3" type="ORF">dsmv_0064</name>
</gene>
<dbReference type="Proteomes" id="UP000014977">
    <property type="component" value="Unassembled WGS sequence"/>
</dbReference>
<dbReference type="InterPro" id="IPR036653">
    <property type="entry name" value="CinA-like_C"/>
</dbReference>
<organism evidence="3 4">
    <name type="scientific">Desulfococcus multivorans DSM 2059</name>
    <dbReference type="NCBI Taxonomy" id="1121405"/>
    <lineage>
        <taxon>Bacteria</taxon>
        <taxon>Pseudomonadati</taxon>
        <taxon>Thermodesulfobacteriota</taxon>
        <taxon>Desulfobacteria</taxon>
        <taxon>Desulfobacterales</taxon>
        <taxon>Desulfococcaceae</taxon>
        <taxon>Desulfococcus</taxon>
    </lineage>
</organism>
<dbReference type="PATRIC" id="fig|1121405.3.peg.864"/>
<feature type="domain" description="MoaB/Mog" evidence="2">
    <location>
        <begin position="4"/>
        <end position="170"/>
    </location>
</feature>
<dbReference type="NCBIfam" id="TIGR00200">
    <property type="entry name" value="cinA_nterm"/>
    <property type="match status" value="1"/>
</dbReference>
<dbReference type="NCBIfam" id="NF001813">
    <property type="entry name" value="PRK00549.1"/>
    <property type="match status" value="1"/>
</dbReference>
<accession>S7VEU0</accession>
<dbReference type="SUPFAM" id="SSF53218">
    <property type="entry name" value="Molybdenum cofactor biosynthesis proteins"/>
    <property type="match status" value="1"/>
</dbReference>
<evidence type="ECO:0000256" key="1">
    <source>
        <dbReference type="HAMAP-Rule" id="MF_00226"/>
    </source>
</evidence>
<dbReference type="Pfam" id="PF02464">
    <property type="entry name" value="CinA"/>
    <property type="match status" value="1"/>
</dbReference>
<dbReference type="Gene3D" id="3.40.980.10">
    <property type="entry name" value="MoaB/Mog-like domain"/>
    <property type="match status" value="1"/>
</dbReference>
<protein>
    <recommendedName>
        <fullName evidence="1">CinA-like protein</fullName>
    </recommendedName>
</protein>
<reference evidence="3 4" key="1">
    <citation type="journal article" date="2013" name="Genome Announc.">
        <title>Draft genome sequences for three mercury-methylating, sulfate-reducing bacteria.</title>
        <authorList>
            <person name="Brown S.D."/>
            <person name="Hurt R.A.Jr."/>
            <person name="Gilmour C.C."/>
            <person name="Elias D.A."/>
        </authorList>
    </citation>
    <scope>NUCLEOTIDE SEQUENCE [LARGE SCALE GENOMIC DNA]</scope>
    <source>
        <strain evidence="3 4">DSM 2059</strain>
    </source>
</reference>
<dbReference type="Gene3D" id="3.90.950.20">
    <property type="entry name" value="CinA-like"/>
    <property type="match status" value="1"/>
</dbReference>
<sequence length="421" mass="44762">MIAEILATGEELRTGALVDTNSAYLARELEALGIDVSRHQCVGDDSATIATVLEEIGDRADLALVTGGLGPTEDDRTCEAAARAAGVPLEMKNDVLDGIRRYFAERRIPMPPSNEKQALIPMGADLLANPVGTAPGFAVMIGRCRCCFMPGVPFEMKRMFRDRVRPIIDAMTDSSLGVRLNRTLSVFGLTESATDERLKGLEQAFPGIRLGLRAVFPEIQIKLYGDGSDAETLAGKMQEATAWAAARLGDRVFSVTEESMAAALGRLLRQEQASLALAESCTGGLIANSVTDVPGSSDYFLFSAVTYSNDAKMNILGVSPDTLSRFGAVSTETAKEMAAGVRRITGATYGLSVSGIAGPSGGTPEKPVGTVCIGLAGPFGATARRLTLSFATREMNKAMFAMKAMDMLRRSLMAKKADERL</sequence>
<dbReference type="EMBL" id="ATHJ01000061">
    <property type="protein sequence ID" value="EPR42983.1"/>
    <property type="molecule type" value="Genomic_DNA"/>
</dbReference>
<evidence type="ECO:0000313" key="3">
    <source>
        <dbReference type="EMBL" id="EPR42983.1"/>
    </source>
</evidence>
<dbReference type="eggNOG" id="COG1546">
    <property type="taxonomic scope" value="Bacteria"/>
</dbReference>
<evidence type="ECO:0000313" key="4">
    <source>
        <dbReference type="Proteomes" id="UP000014977"/>
    </source>
</evidence>
<dbReference type="SMART" id="SM00852">
    <property type="entry name" value="MoCF_biosynth"/>
    <property type="match status" value="1"/>
</dbReference>
<dbReference type="PANTHER" id="PTHR13939">
    <property type="entry name" value="NICOTINAMIDE-NUCLEOTIDE AMIDOHYDROLASE PNCC"/>
    <property type="match status" value="1"/>
</dbReference>
<dbReference type="PANTHER" id="PTHR13939:SF0">
    <property type="entry name" value="NMN AMIDOHYDROLASE-LIKE PROTEIN YFAY"/>
    <property type="match status" value="1"/>
</dbReference>
<dbReference type="Pfam" id="PF18146">
    <property type="entry name" value="CinA_KH"/>
    <property type="match status" value="1"/>
</dbReference>
<name>S7VEU0_DESML</name>
<dbReference type="PIRSF" id="PIRSF006728">
    <property type="entry name" value="CinA"/>
    <property type="match status" value="1"/>
</dbReference>
<dbReference type="InterPro" id="IPR041424">
    <property type="entry name" value="CinA_KH"/>
</dbReference>
<dbReference type="RefSeq" id="WP_020875081.1">
    <property type="nucleotide sequence ID" value="NZ_ATHJ01000061.1"/>
</dbReference>
<proteinExistence type="inferred from homology"/>
<dbReference type="eggNOG" id="COG1058">
    <property type="taxonomic scope" value="Bacteria"/>
</dbReference>
<dbReference type="NCBIfam" id="TIGR00199">
    <property type="entry name" value="PncC_domain"/>
    <property type="match status" value="1"/>
</dbReference>
<dbReference type="InterPro" id="IPR036425">
    <property type="entry name" value="MoaB/Mog-like_dom_sf"/>
</dbReference>
<evidence type="ECO:0000259" key="2">
    <source>
        <dbReference type="SMART" id="SM00852"/>
    </source>
</evidence>
<dbReference type="Pfam" id="PF00994">
    <property type="entry name" value="MoCF_biosynth"/>
    <property type="match status" value="1"/>
</dbReference>
<dbReference type="CDD" id="cd00885">
    <property type="entry name" value="cinA"/>
    <property type="match status" value="1"/>
</dbReference>
<dbReference type="OrthoDB" id="9801454at2"/>
<keyword evidence="4" id="KW-1185">Reference proteome</keyword>
<comment type="similarity">
    <text evidence="1">Belongs to the CinA family.</text>
</comment>
<dbReference type="HAMAP" id="MF_00226_B">
    <property type="entry name" value="CinA_B"/>
    <property type="match status" value="1"/>
</dbReference>
<dbReference type="InterPro" id="IPR008135">
    <property type="entry name" value="Competence-induced_CinA"/>
</dbReference>
<dbReference type="STRING" id="897.B2D07_10415"/>
<dbReference type="InterPro" id="IPR008136">
    <property type="entry name" value="CinA_C"/>
</dbReference>
<dbReference type="InterPro" id="IPR050101">
    <property type="entry name" value="CinA"/>
</dbReference>